<evidence type="ECO:0000313" key="2">
    <source>
        <dbReference type="EMBL" id="MFC7098872.1"/>
    </source>
</evidence>
<keyword evidence="3" id="KW-1185">Reference proteome</keyword>
<name>A0ABD5X2Z3_9EURY</name>
<dbReference type="GeneID" id="79271540"/>
<reference evidence="2 3" key="1">
    <citation type="journal article" date="2019" name="Int. J. Syst. Evol. Microbiol.">
        <title>The Global Catalogue of Microorganisms (GCM) 10K type strain sequencing project: providing services to taxonomists for standard genome sequencing and annotation.</title>
        <authorList>
            <consortium name="The Broad Institute Genomics Platform"/>
            <consortium name="The Broad Institute Genome Sequencing Center for Infectious Disease"/>
            <person name="Wu L."/>
            <person name="Ma J."/>
        </authorList>
    </citation>
    <scope>NUCLEOTIDE SEQUENCE [LARGE SCALE GENOMIC DNA]</scope>
    <source>
        <strain evidence="2 3">DT55</strain>
    </source>
</reference>
<protein>
    <submittedName>
        <fullName evidence="2">Uncharacterized protein</fullName>
    </submittedName>
</protein>
<gene>
    <name evidence="2" type="ORF">ACFQKD_16325</name>
</gene>
<feature type="region of interest" description="Disordered" evidence="1">
    <location>
        <begin position="25"/>
        <end position="48"/>
    </location>
</feature>
<accession>A0ABD5X2Z3</accession>
<sequence length="179" mass="18413">MSRALHLVVLCLLLTGGCLAPATGGDQPTATHTDTPAATPTGTPPATPADLGLAAEAVQCEGSVGLAFWGLGDPYFWSSDVVRVGYTVPANTSLLLVAYVDGEPHGTLATTNERNDTTNVDGATLLLDRAFDERHAVRVVRHADADGDGAFDPGADPPCRGADGVSQAGPTVIDFGRFE</sequence>
<dbReference type="EMBL" id="JBHTAG010000004">
    <property type="protein sequence ID" value="MFC7098872.1"/>
    <property type="molecule type" value="Genomic_DNA"/>
</dbReference>
<comment type="caution">
    <text evidence="2">The sequence shown here is derived from an EMBL/GenBank/DDBJ whole genome shotgun (WGS) entry which is preliminary data.</text>
</comment>
<proteinExistence type="predicted"/>
<dbReference type="Proteomes" id="UP001596388">
    <property type="component" value="Unassembled WGS sequence"/>
</dbReference>
<dbReference type="RefSeq" id="WP_276239569.1">
    <property type="nucleotide sequence ID" value="NZ_CP119990.1"/>
</dbReference>
<dbReference type="AlphaFoldDB" id="A0ABD5X2Z3"/>
<feature type="compositionally biased region" description="Low complexity" evidence="1">
    <location>
        <begin position="25"/>
        <end position="41"/>
    </location>
</feature>
<evidence type="ECO:0000313" key="3">
    <source>
        <dbReference type="Proteomes" id="UP001596388"/>
    </source>
</evidence>
<evidence type="ECO:0000256" key="1">
    <source>
        <dbReference type="SAM" id="MobiDB-lite"/>
    </source>
</evidence>
<organism evidence="2 3">
    <name type="scientific">Halobaculum marinum</name>
    <dbReference type="NCBI Taxonomy" id="3031996"/>
    <lineage>
        <taxon>Archaea</taxon>
        <taxon>Methanobacteriati</taxon>
        <taxon>Methanobacteriota</taxon>
        <taxon>Stenosarchaea group</taxon>
        <taxon>Halobacteria</taxon>
        <taxon>Halobacteriales</taxon>
        <taxon>Haloferacaceae</taxon>
        <taxon>Halobaculum</taxon>
    </lineage>
</organism>
<dbReference type="PROSITE" id="PS51257">
    <property type="entry name" value="PROKAR_LIPOPROTEIN"/>
    <property type="match status" value="1"/>
</dbReference>